<evidence type="ECO:0000256" key="2">
    <source>
        <dbReference type="ARBA" id="ARBA00022603"/>
    </source>
</evidence>
<keyword evidence="5" id="KW-0234">DNA repair</keyword>
<evidence type="ECO:0000259" key="7">
    <source>
        <dbReference type="Pfam" id="PF01035"/>
    </source>
</evidence>
<dbReference type="RefSeq" id="WP_108307712.1">
    <property type="nucleotide sequence ID" value="NZ_CP020921.1"/>
</dbReference>
<feature type="domain" description="Methylated-DNA-[protein]-cysteine S-methyltransferase DNA binding" evidence="7">
    <location>
        <begin position="77"/>
        <end position="159"/>
    </location>
</feature>
<dbReference type="NCBIfam" id="TIGR00589">
    <property type="entry name" value="ogt"/>
    <property type="match status" value="1"/>
</dbReference>
<dbReference type="InterPro" id="IPR036631">
    <property type="entry name" value="MGMT_N_sf"/>
</dbReference>
<dbReference type="GO" id="GO:0003908">
    <property type="term" value="F:methylated-DNA-[protein]-cysteine S-methyltransferase activity"/>
    <property type="evidence" value="ECO:0007669"/>
    <property type="project" value="UniProtKB-EC"/>
</dbReference>
<evidence type="ECO:0000256" key="5">
    <source>
        <dbReference type="ARBA" id="ARBA00023204"/>
    </source>
</evidence>
<dbReference type="EMBL" id="CP020921">
    <property type="protein sequence ID" value="AWB09436.1"/>
    <property type="molecule type" value="Genomic_DNA"/>
</dbReference>
<evidence type="ECO:0000313" key="9">
    <source>
        <dbReference type="EMBL" id="AWB09436.1"/>
    </source>
</evidence>
<dbReference type="SUPFAM" id="SSF53155">
    <property type="entry name" value="Methylated DNA-protein cysteine methyltransferase domain"/>
    <property type="match status" value="1"/>
</dbReference>
<keyword evidence="3 9" id="KW-0808">Transferase</keyword>
<organism evidence="9 10">
    <name type="scientific">Thermodesulfobium acidiphilum</name>
    <dbReference type="NCBI Taxonomy" id="1794699"/>
    <lineage>
        <taxon>Bacteria</taxon>
        <taxon>Pseudomonadati</taxon>
        <taxon>Thermodesulfobiota</taxon>
        <taxon>Thermodesulfobiia</taxon>
        <taxon>Thermodesulfobiales</taxon>
        <taxon>Thermodesulfobiaceae</taxon>
        <taxon>Thermodesulfobium</taxon>
    </lineage>
</organism>
<comment type="catalytic activity">
    <reaction evidence="1">
        <text>a 4-O-methyl-thymidine in DNA + L-cysteinyl-[protein] = a thymidine in DNA + S-methyl-L-cysteinyl-[protein]</text>
        <dbReference type="Rhea" id="RHEA:53428"/>
        <dbReference type="Rhea" id="RHEA-COMP:10131"/>
        <dbReference type="Rhea" id="RHEA-COMP:10132"/>
        <dbReference type="Rhea" id="RHEA-COMP:13555"/>
        <dbReference type="Rhea" id="RHEA-COMP:13556"/>
        <dbReference type="ChEBI" id="CHEBI:29950"/>
        <dbReference type="ChEBI" id="CHEBI:82612"/>
        <dbReference type="ChEBI" id="CHEBI:137386"/>
        <dbReference type="ChEBI" id="CHEBI:137387"/>
        <dbReference type="EC" id="2.1.1.63"/>
    </reaction>
</comment>
<name>A0A2R4VYA3_THEAF</name>
<evidence type="ECO:0000256" key="3">
    <source>
        <dbReference type="ARBA" id="ARBA00022679"/>
    </source>
</evidence>
<dbReference type="GO" id="GO:0006281">
    <property type="term" value="P:DNA repair"/>
    <property type="evidence" value="ECO:0007669"/>
    <property type="project" value="UniProtKB-KW"/>
</dbReference>
<dbReference type="GO" id="GO:0032259">
    <property type="term" value="P:methylation"/>
    <property type="evidence" value="ECO:0007669"/>
    <property type="project" value="UniProtKB-KW"/>
</dbReference>
<evidence type="ECO:0000313" key="10">
    <source>
        <dbReference type="Proteomes" id="UP000244792"/>
    </source>
</evidence>
<dbReference type="KEGG" id="taci:TDSAC_0046"/>
<evidence type="ECO:0000256" key="1">
    <source>
        <dbReference type="ARBA" id="ARBA00001286"/>
    </source>
</evidence>
<evidence type="ECO:0000256" key="6">
    <source>
        <dbReference type="ARBA" id="ARBA00049348"/>
    </source>
</evidence>
<evidence type="ECO:0000259" key="8">
    <source>
        <dbReference type="Pfam" id="PF02870"/>
    </source>
</evidence>
<gene>
    <name evidence="9" type="ORF">TDSAC_0046</name>
</gene>
<dbReference type="InterPro" id="IPR008332">
    <property type="entry name" value="MethylG_MeTrfase_N"/>
</dbReference>
<keyword evidence="10" id="KW-1185">Reference proteome</keyword>
<dbReference type="InterPro" id="IPR036388">
    <property type="entry name" value="WH-like_DNA-bd_sf"/>
</dbReference>
<dbReference type="Pfam" id="PF02870">
    <property type="entry name" value="Methyltransf_1N"/>
    <property type="match status" value="1"/>
</dbReference>
<dbReference type="OrthoDB" id="9789813at2"/>
<dbReference type="Proteomes" id="UP000244792">
    <property type="component" value="Chromosome"/>
</dbReference>
<dbReference type="SUPFAM" id="SSF46767">
    <property type="entry name" value="Methylated DNA-protein cysteine methyltransferase, C-terminal domain"/>
    <property type="match status" value="1"/>
</dbReference>
<dbReference type="CDD" id="cd06445">
    <property type="entry name" value="ATase"/>
    <property type="match status" value="1"/>
</dbReference>
<dbReference type="PROSITE" id="PS00374">
    <property type="entry name" value="MGMT"/>
    <property type="match status" value="1"/>
</dbReference>
<dbReference type="InterPro" id="IPR014048">
    <property type="entry name" value="MethylDNA_cys_MeTrfase_DNA-bd"/>
</dbReference>
<keyword evidence="4" id="KW-0227">DNA damage</keyword>
<proteinExistence type="predicted"/>
<evidence type="ECO:0000256" key="4">
    <source>
        <dbReference type="ARBA" id="ARBA00022763"/>
    </source>
</evidence>
<dbReference type="AlphaFoldDB" id="A0A2R4VYA3"/>
<dbReference type="Pfam" id="PF01035">
    <property type="entry name" value="DNA_binding_1"/>
    <property type="match status" value="1"/>
</dbReference>
<accession>A0A2R4VYA3</accession>
<dbReference type="Gene3D" id="1.10.10.10">
    <property type="entry name" value="Winged helix-like DNA-binding domain superfamily/Winged helix DNA-binding domain"/>
    <property type="match status" value="1"/>
</dbReference>
<keyword evidence="2 9" id="KW-0489">Methyltransferase</keyword>
<comment type="catalytic activity">
    <reaction evidence="6">
        <text>a 6-O-methyl-2'-deoxyguanosine in DNA + L-cysteinyl-[protein] = S-methyl-L-cysteinyl-[protein] + a 2'-deoxyguanosine in DNA</text>
        <dbReference type="Rhea" id="RHEA:24000"/>
        <dbReference type="Rhea" id="RHEA-COMP:10131"/>
        <dbReference type="Rhea" id="RHEA-COMP:10132"/>
        <dbReference type="Rhea" id="RHEA-COMP:11367"/>
        <dbReference type="Rhea" id="RHEA-COMP:11368"/>
        <dbReference type="ChEBI" id="CHEBI:29950"/>
        <dbReference type="ChEBI" id="CHEBI:82612"/>
        <dbReference type="ChEBI" id="CHEBI:85445"/>
        <dbReference type="ChEBI" id="CHEBI:85448"/>
        <dbReference type="EC" id="2.1.1.63"/>
    </reaction>
</comment>
<dbReference type="PANTHER" id="PTHR10815:SF13">
    <property type="entry name" value="METHYLATED-DNA--PROTEIN-CYSTEINE METHYLTRANSFERASE"/>
    <property type="match status" value="1"/>
</dbReference>
<protein>
    <submittedName>
        <fullName evidence="9">Methylated-DNA-[protein]-cysteine S-methyltransferase</fullName>
    </submittedName>
</protein>
<feature type="domain" description="Methylguanine DNA methyltransferase ribonuclease-like" evidence="8">
    <location>
        <begin position="13"/>
        <end position="72"/>
    </location>
</feature>
<reference evidence="9 10" key="1">
    <citation type="submission" date="2017-04" db="EMBL/GenBank/DDBJ databases">
        <title>Genomic insights into metabolism of Thermodesulfobium acidiphilum.</title>
        <authorList>
            <person name="Toshchakov S.V."/>
            <person name="Frolov E.N."/>
            <person name="Kublanov I.V."/>
            <person name="Samarov N.I."/>
            <person name="Novikov A."/>
            <person name="Lebedinsky A.V."/>
            <person name="Bonch-Osmolovskaya E.A."/>
            <person name="Chernyh N.A."/>
        </authorList>
    </citation>
    <scope>NUCLEOTIDE SEQUENCE [LARGE SCALE GENOMIC DNA]</scope>
    <source>
        <strain evidence="9 10">3127-1</strain>
    </source>
</reference>
<dbReference type="InterPro" id="IPR036217">
    <property type="entry name" value="MethylDNA_cys_MeTrfase_DNAb"/>
</dbReference>
<sequence length="161" mass="18864">MICFSCLPYKYSNIYLIKEDEFITRVFLNDTSFLYFFEKFRPVRNDLILNDEITQLAEYLNGKRKKFNIKFKLLGTEFQKLIWDRILCIEYADVKTYSDIAIEIKMPSAARAVGSTCRKNVLPIIVPCHRVVSKKDMGGFFGKNSEFLIIKSYLLNLERAS</sequence>
<dbReference type="InterPro" id="IPR001497">
    <property type="entry name" value="MethylDNA_cys_MeTrfase_AS"/>
</dbReference>
<dbReference type="PANTHER" id="PTHR10815">
    <property type="entry name" value="METHYLATED-DNA--PROTEIN-CYSTEINE METHYLTRANSFERASE"/>
    <property type="match status" value="1"/>
</dbReference>